<reference evidence="2" key="1">
    <citation type="submission" date="2016-11" db="UniProtKB">
        <authorList>
            <consortium name="WormBaseParasite"/>
        </authorList>
    </citation>
    <scope>IDENTIFICATION</scope>
</reference>
<organism evidence="1 2">
    <name type="scientific">Caenorhabditis tropicalis</name>
    <dbReference type="NCBI Taxonomy" id="1561998"/>
    <lineage>
        <taxon>Eukaryota</taxon>
        <taxon>Metazoa</taxon>
        <taxon>Ecdysozoa</taxon>
        <taxon>Nematoda</taxon>
        <taxon>Chromadorea</taxon>
        <taxon>Rhabditida</taxon>
        <taxon>Rhabditina</taxon>
        <taxon>Rhabditomorpha</taxon>
        <taxon>Rhabditoidea</taxon>
        <taxon>Rhabditidae</taxon>
        <taxon>Peloderinae</taxon>
        <taxon>Caenorhabditis</taxon>
    </lineage>
</organism>
<dbReference type="AlphaFoldDB" id="A0A1I7TZR7"/>
<accession>A0A1I7TZR7</accession>
<proteinExistence type="predicted"/>
<dbReference type="WBParaSite" id="Csp11.Scaffold629.g13423.t1">
    <property type="protein sequence ID" value="Csp11.Scaffold629.g13423.t1"/>
    <property type="gene ID" value="Csp11.Scaffold629.g13423"/>
</dbReference>
<sequence>MRNMGGGRKIMWSTVVDDSDKSNKKWCSSSSSTQTLVSSTLLLIYLLVSSPTSVFPSSETNVSYIRFSPSRQMPVENDGHHCREMSKTTQEESGALLIETG</sequence>
<keyword evidence="1" id="KW-1185">Reference proteome</keyword>
<dbReference type="Proteomes" id="UP000095282">
    <property type="component" value="Unplaced"/>
</dbReference>
<name>A0A1I7TZR7_9PELO</name>
<evidence type="ECO:0000313" key="1">
    <source>
        <dbReference type="Proteomes" id="UP000095282"/>
    </source>
</evidence>
<protein>
    <submittedName>
        <fullName evidence="2">Transmembrane protein</fullName>
    </submittedName>
</protein>
<evidence type="ECO:0000313" key="2">
    <source>
        <dbReference type="WBParaSite" id="Csp11.Scaffold629.g13423.t1"/>
    </source>
</evidence>